<evidence type="ECO:0000313" key="2">
    <source>
        <dbReference type="EMBL" id="CAI6375444.1"/>
    </source>
</evidence>
<dbReference type="Proteomes" id="UP001160148">
    <property type="component" value="Unassembled WGS sequence"/>
</dbReference>
<accession>A0AAV0Y6L9</accession>
<dbReference type="AlphaFoldDB" id="A0AAV0Y6L9"/>
<evidence type="ECO:0000256" key="1">
    <source>
        <dbReference type="SAM" id="MobiDB-lite"/>
    </source>
</evidence>
<protein>
    <submittedName>
        <fullName evidence="2">Uncharacterized protein</fullName>
    </submittedName>
</protein>
<dbReference type="EMBL" id="CARXXK010001331">
    <property type="protein sequence ID" value="CAI6375444.1"/>
    <property type="molecule type" value="Genomic_DNA"/>
</dbReference>
<sequence length="75" mass="8629">MHKQMHTKNIAKEAATNINIPRIDLSSFKDTARNALKSSKKIHQRLWDQEQVIPNKTILSPNSNPPSNTRRQQVI</sequence>
<gene>
    <name evidence="2" type="ORF">MEUPH1_LOCUS28941</name>
</gene>
<organism evidence="2 3">
    <name type="scientific">Macrosiphum euphorbiae</name>
    <name type="common">potato aphid</name>
    <dbReference type="NCBI Taxonomy" id="13131"/>
    <lineage>
        <taxon>Eukaryota</taxon>
        <taxon>Metazoa</taxon>
        <taxon>Ecdysozoa</taxon>
        <taxon>Arthropoda</taxon>
        <taxon>Hexapoda</taxon>
        <taxon>Insecta</taxon>
        <taxon>Pterygota</taxon>
        <taxon>Neoptera</taxon>
        <taxon>Paraneoptera</taxon>
        <taxon>Hemiptera</taxon>
        <taxon>Sternorrhyncha</taxon>
        <taxon>Aphidomorpha</taxon>
        <taxon>Aphidoidea</taxon>
        <taxon>Aphididae</taxon>
        <taxon>Macrosiphini</taxon>
        <taxon>Macrosiphum</taxon>
    </lineage>
</organism>
<reference evidence="2 3" key="1">
    <citation type="submission" date="2023-01" db="EMBL/GenBank/DDBJ databases">
        <authorList>
            <person name="Whitehead M."/>
        </authorList>
    </citation>
    <scope>NUCLEOTIDE SEQUENCE [LARGE SCALE GENOMIC DNA]</scope>
</reference>
<feature type="region of interest" description="Disordered" evidence="1">
    <location>
        <begin position="53"/>
        <end position="75"/>
    </location>
</feature>
<keyword evidence="3" id="KW-1185">Reference proteome</keyword>
<comment type="caution">
    <text evidence="2">The sequence shown here is derived from an EMBL/GenBank/DDBJ whole genome shotgun (WGS) entry which is preliminary data.</text>
</comment>
<evidence type="ECO:0000313" key="3">
    <source>
        <dbReference type="Proteomes" id="UP001160148"/>
    </source>
</evidence>
<proteinExistence type="predicted"/>
<name>A0AAV0Y6L9_9HEMI</name>